<evidence type="ECO:0000313" key="1">
    <source>
        <dbReference type="EMBL" id="GAQ93153.1"/>
    </source>
</evidence>
<accession>A0A1Y1IR53</accession>
<evidence type="ECO:0000313" key="2">
    <source>
        <dbReference type="Proteomes" id="UP000054558"/>
    </source>
</evidence>
<proteinExistence type="predicted"/>
<dbReference type="EMBL" id="DF238275">
    <property type="protein sequence ID" value="GAQ93153.1"/>
    <property type="molecule type" value="Genomic_DNA"/>
</dbReference>
<organism evidence="1 2">
    <name type="scientific">Klebsormidium nitens</name>
    <name type="common">Green alga</name>
    <name type="synonym">Ulothrix nitens</name>
    <dbReference type="NCBI Taxonomy" id="105231"/>
    <lineage>
        <taxon>Eukaryota</taxon>
        <taxon>Viridiplantae</taxon>
        <taxon>Streptophyta</taxon>
        <taxon>Klebsormidiophyceae</taxon>
        <taxon>Klebsormidiales</taxon>
        <taxon>Klebsormidiaceae</taxon>
        <taxon>Klebsormidium</taxon>
    </lineage>
</organism>
<dbReference type="OrthoDB" id="530508at2759"/>
<keyword evidence="2" id="KW-1185">Reference proteome</keyword>
<reference evidence="1 2" key="1">
    <citation type="journal article" date="2014" name="Nat. Commun.">
        <title>Klebsormidium flaccidum genome reveals primary factors for plant terrestrial adaptation.</title>
        <authorList>
            <person name="Hori K."/>
            <person name="Maruyama F."/>
            <person name="Fujisawa T."/>
            <person name="Togashi T."/>
            <person name="Yamamoto N."/>
            <person name="Seo M."/>
            <person name="Sato S."/>
            <person name="Yamada T."/>
            <person name="Mori H."/>
            <person name="Tajima N."/>
            <person name="Moriyama T."/>
            <person name="Ikeuchi M."/>
            <person name="Watanabe M."/>
            <person name="Wada H."/>
            <person name="Kobayashi K."/>
            <person name="Saito M."/>
            <person name="Masuda T."/>
            <person name="Sasaki-Sekimoto Y."/>
            <person name="Mashiguchi K."/>
            <person name="Awai K."/>
            <person name="Shimojima M."/>
            <person name="Masuda S."/>
            <person name="Iwai M."/>
            <person name="Nobusawa T."/>
            <person name="Narise T."/>
            <person name="Kondo S."/>
            <person name="Saito H."/>
            <person name="Sato R."/>
            <person name="Murakawa M."/>
            <person name="Ihara Y."/>
            <person name="Oshima-Yamada Y."/>
            <person name="Ohtaka K."/>
            <person name="Satoh M."/>
            <person name="Sonobe K."/>
            <person name="Ishii M."/>
            <person name="Ohtani R."/>
            <person name="Kanamori-Sato M."/>
            <person name="Honoki R."/>
            <person name="Miyazaki D."/>
            <person name="Mochizuki H."/>
            <person name="Umetsu J."/>
            <person name="Higashi K."/>
            <person name="Shibata D."/>
            <person name="Kamiya Y."/>
            <person name="Sato N."/>
            <person name="Nakamura Y."/>
            <person name="Tabata S."/>
            <person name="Ida S."/>
            <person name="Kurokawa K."/>
            <person name="Ohta H."/>
        </authorList>
    </citation>
    <scope>NUCLEOTIDE SEQUENCE [LARGE SCALE GENOMIC DNA]</scope>
    <source>
        <strain evidence="1 2">NIES-2285</strain>
    </source>
</reference>
<sequence length="438" mass="49952">MAALSEVEQRKLAIGLYECDRWHHSGEDPAQGNAPEHVKEAWSSLQRAKKQVDTSRRLVEAFSRRRAERFLPSVKKPLPDGDKLDVLGAVFGHLRCSPLAPADAAEMVTWEAAQELVKMKERIDRDSLELVSLYEQIWQLEKKKKFREQWELAQEVSAGLDQVAANVREYRRVQNIFNQELTDWRRAHAKMIGPWDFFVKRFPAATPGESLEAPNVAEFIKWSVGTRAYTEDPENAWVVEHIASTEVAGEAWRSAYEDDPQKMAVYEERLAQQKFAKKLWAATRNDLLIEECVSNAVASILEDSEIIVSLRYKFQARVGDLDGLVRGTIDGQPVVVLIEAKHNMDGQYKAAESELKNALQYWEELLKVDVSDTDEATLADYNALQLEESKRSFICFALGGLKFSKEVAKQHFGWLGHRGRLFYVVPNAEGRFLASKWP</sequence>
<dbReference type="AlphaFoldDB" id="A0A1Y1IR53"/>
<dbReference type="Proteomes" id="UP000054558">
    <property type="component" value="Unassembled WGS sequence"/>
</dbReference>
<name>A0A1Y1IR53_KLENI</name>
<protein>
    <submittedName>
        <fullName evidence="1">Uncharacterized protein</fullName>
    </submittedName>
</protein>
<gene>
    <name evidence="1" type="ORF">KFL_013260015</name>
</gene>